<dbReference type="EMBL" id="JAGIZQ010000004">
    <property type="protein sequence ID" value="KAH6632123.1"/>
    <property type="molecule type" value="Genomic_DNA"/>
</dbReference>
<accession>A0ACB7P9K7</accession>
<reference evidence="1 2" key="1">
    <citation type="journal article" date="2021" name="Nat. Commun.">
        <title>Genetic determinants of endophytism in the Arabidopsis root mycobiome.</title>
        <authorList>
            <person name="Mesny F."/>
            <person name="Miyauchi S."/>
            <person name="Thiergart T."/>
            <person name="Pickel B."/>
            <person name="Atanasova L."/>
            <person name="Karlsson M."/>
            <person name="Huettel B."/>
            <person name="Barry K.W."/>
            <person name="Haridas S."/>
            <person name="Chen C."/>
            <person name="Bauer D."/>
            <person name="Andreopoulos W."/>
            <person name="Pangilinan J."/>
            <person name="LaButti K."/>
            <person name="Riley R."/>
            <person name="Lipzen A."/>
            <person name="Clum A."/>
            <person name="Drula E."/>
            <person name="Henrissat B."/>
            <person name="Kohler A."/>
            <person name="Grigoriev I.V."/>
            <person name="Martin F.M."/>
            <person name="Hacquard S."/>
        </authorList>
    </citation>
    <scope>NUCLEOTIDE SEQUENCE [LARGE SCALE GENOMIC DNA]</scope>
    <source>
        <strain evidence="1 2">MPI-SDFR-AT-0079</strain>
    </source>
</reference>
<sequence>MISLLIHSFLFFVWCLSAFHMYLLYGLTKYAKPEAGSPKKPVSVHILVLGDIGRSPRMTYHALSIAKHGGKVNLIGYLETSPHPDVVNNPNITLTALPAPPRRPPSIPFILFAPWKVLHQFYHVFNILGRTLPPAEWILVQNPPTIPTLAIASWISTYRNSTFIIDWHNYGWTILAGTRGANHPLVALSKLYECHYARLGHLNLTVTHAMARQLRLPPYSTRGAMVVLHDRPAAIFQPITSPAIRKETLTRVLPPAEQDLIPTILSGDTRLIVSSTSWTPDEDFSLLLDALVEYANPPPTDTTARTPLLVLITGQGPQKDHYLAQIAHLTATGQLPGIRIATAFLPFADYAGLLACADLGVCLHRSSSGVDLPMKVVDMFGAGLPVVAYSRYQSFRELVKQRVNGRGFKTAGELAGVLVELLGGCRGQLERLREGALKEGERRWDEQWDEKLAELMRLVT</sequence>
<evidence type="ECO:0000313" key="1">
    <source>
        <dbReference type="EMBL" id="KAH6632123.1"/>
    </source>
</evidence>
<gene>
    <name evidence="1" type="ORF">F5144DRAFT_592951</name>
</gene>
<name>A0ACB7P9K7_9PEZI</name>
<keyword evidence="1" id="KW-0808">Transferase</keyword>
<keyword evidence="2" id="KW-1185">Reference proteome</keyword>
<proteinExistence type="predicted"/>
<evidence type="ECO:0000313" key="2">
    <source>
        <dbReference type="Proteomes" id="UP000724584"/>
    </source>
</evidence>
<comment type="caution">
    <text evidence="1">The sequence shown here is derived from an EMBL/GenBank/DDBJ whole genome shotgun (WGS) entry which is preliminary data.</text>
</comment>
<organism evidence="1 2">
    <name type="scientific">Chaetomium tenue</name>
    <dbReference type="NCBI Taxonomy" id="1854479"/>
    <lineage>
        <taxon>Eukaryota</taxon>
        <taxon>Fungi</taxon>
        <taxon>Dikarya</taxon>
        <taxon>Ascomycota</taxon>
        <taxon>Pezizomycotina</taxon>
        <taxon>Sordariomycetes</taxon>
        <taxon>Sordariomycetidae</taxon>
        <taxon>Sordariales</taxon>
        <taxon>Chaetomiaceae</taxon>
        <taxon>Chaetomium</taxon>
    </lineage>
</organism>
<protein>
    <submittedName>
        <fullName evidence="1">Glycosyl transferases group 1-domain-containing protein</fullName>
    </submittedName>
</protein>
<dbReference type="Proteomes" id="UP000724584">
    <property type="component" value="Unassembled WGS sequence"/>
</dbReference>